<feature type="region of interest" description="Disordered" evidence="1">
    <location>
        <begin position="289"/>
        <end position="311"/>
    </location>
</feature>
<dbReference type="EMBL" id="BQNB010009995">
    <property type="protein sequence ID" value="GJS71282.1"/>
    <property type="molecule type" value="Genomic_DNA"/>
</dbReference>
<proteinExistence type="predicted"/>
<reference evidence="2" key="2">
    <citation type="submission" date="2022-01" db="EMBL/GenBank/DDBJ databases">
        <authorList>
            <person name="Yamashiro T."/>
            <person name="Shiraishi A."/>
            <person name="Satake H."/>
            <person name="Nakayama K."/>
        </authorList>
    </citation>
    <scope>NUCLEOTIDE SEQUENCE</scope>
</reference>
<evidence type="ECO:0000256" key="1">
    <source>
        <dbReference type="SAM" id="MobiDB-lite"/>
    </source>
</evidence>
<reference evidence="2" key="1">
    <citation type="journal article" date="2022" name="Int. J. Mol. Sci.">
        <title>Draft Genome of Tanacetum Coccineum: Genomic Comparison of Closely Related Tanacetum-Family Plants.</title>
        <authorList>
            <person name="Yamashiro T."/>
            <person name="Shiraishi A."/>
            <person name="Nakayama K."/>
            <person name="Satake H."/>
        </authorList>
    </citation>
    <scope>NUCLEOTIDE SEQUENCE</scope>
</reference>
<evidence type="ECO:0000313" key="3">
    <source>
        <dbReference type="Proteomes" id="UP001151760"/>
    </source>
</evidence>
<evidence type="ECO:0008006" key="4">
    <source>
        <dbReference type="Google" id="ProtNLM"/>
    </source>
</evidence>
<dbReference type="PANTHER" id="PTHR11439">
    <property type="entry name" value="GAG-POL-RELATED RETROTRANSPOSON"/>
    <property type="match status" value="1"/>
</dbReference>
<dbReference type="Proteomes" id="UP001151760">
    <property type="component" value="Unassembled WGS sequence"/>
</dbReference>
<keyword evidence="3" id="KW-1185">Reference proteome</keyword>
<gene>
    <name evidence="2" type="ORF">Tco_0704123</name>
</gene>
<accession>A0ABQ4Y1N7</accession>
<name>A0ABQ4Y1N7_9ASTR</name>
<protein>
    <recommendedName>
        <fullName evidence="4">Retrovirus-related Pol polyprotein from transposon TNT 1-94</fullName>
    </recommendedName>
</protein>
<feature type="compositionally biased region" description="Polar residues" evidence="1">
    <location>
        <begin position="289"/>
        <end position="301"/>
    </location>
</feature>
<evidence type="ECO:0000313" key="2">
    <source>
        <dbReference type="EMBL" id="GJS71282.1"/>
    </source>
</evidence>
<comment type="caution">
    <text evidence="2">The sequence shown here is derived from an EMBL/GenBank/DDBJ whole genome shotgun (WGS) entry which is preliminary data.</text>
</comment>
<dbReference type="CDD" id="cd09272">
    <property type="entry name" value="RNase_HI_RT_Ty1"/>
    <property type="match status" value="1"/>
</dbReference>
<sequence>MITSRLSCFWARHKKRSLLLNSLENNHSRFELSASSIPEMYLCNEEADSELRIWCLMMNDIGCRHVPELILNRDWFSRAHLFPKTERPTTLEPALVHSFFKFTCPHPQIGYAVASATNTESHWETLGSPVLETKKCRSLCIVVQVLCLVSSYVVGRTSRGPRTGTERLMPNKSIRLDKPTAKEYVDDFVTRLKAIQADCDIKVINIILQGLPTEIYALMSQHRVAKDLWEKIKLLMQAQAKWSALTDDEIAFWQIQDFLDIQPLRLSSTHNAAYQADDLDALTHDVRLSTSASGSQPSGNTKNDRIRQTPSRMPRNKINSVYVCIHVMECMSSDNMCVSNYLYKLSKSSSAVSWLHLPSTTVDQDAPSPVLSYKHKNSNSYYLLIYEVAHMGNDPYFGILIPEVPSDQSSSSDVIHIIVPFDHQVSEHNRKWTKDHPLENIIAYARGTVRELYVLNVWELVPPLKIKHLSYHLSGSIRSKIDELGWYSENKARCRSWLCQEEESIEESFALGREIWDLNLVTLVDNPMVEKSKLDSGKIRRERGRSLTLSWQAGPPDHDGCTKITRPVANFRQYTTFWVSTSGSIQLLGDRLVSWSSKRQKSAAISSTEAEYIALSGCCAQVLWMRSQLTDYGFGFNKIPMYCDNKSAIALCCNNVQHSRSKHIDIRFHFIKEHVENGVIELYFVNTEYQLADIFTKALGRERIEFLINKLGMRSFTPETLKKLADDVDE</sequence>
<organism evidence="2 3">
    <name type="scientific">Tanacetum coccineum</name>
    <dbReference type="NCBI Taxonomy" id="301880"/>
    <lineage>
        <taxon>Eukaryota</taxon>
        <taxon>Viridiplantae</taxon>
        <taxon>Streptophyta</taxon>
        <taxon>Embryophyta</taxon>
        <taxon>Tracheophyta</taxon>
        <taxon>Spermatophyta</taxon>
        <taxon>Magnoliopsida</taxon>
        <taxon>eudicotyledons</taxon>
        <taxon>Gunneridae</taxon>
        <taxon>Pentapetalae</taxon>
        <taxon>asterids</taxon>
        <taxon>campanulids</taxon>
        <taxon>Asterales</taxon>
        <taxon>Asteraceae</taxon>
        <taxon>Asteroideae</taxon>
        <taxon>Anthemideae</taxon>
        <taxon>Anthemidinae</taxon>
        <taxon>Tanacetum</taxon>
    </lineage>
</organism>
<dbReference type="PANTHER" id="PTHR11439:SF495">
    <property type="entry name" value="REVERSE TRANSCRIPTASE, RNA-DEPENDENT DNA POLYMERASE-RELATED"/>
    <property type="match status" value="1"/>
</dbReference>